<dbReference type="Pfam" id="PF00612">
    <property type="entry name" value="IQ"/>
    <property type="match status" value="4"/>
</dbReference>
<dbReference type="PROSITE" id="PS50020">
    <property type="entry name" value="WW_DOMAIN_2"/>
    <property type="match status" value="1"/>
</dbReference>
<evidence type="ECO:0000256" key="1">
    <source>
        <dbReference type="SAM" id="Coils"/>
    </source>
</evidence>
<feature type="coiled-coil region" evidence="1">
    <location>
        <begin position="633"/>
        <end position="708"/>
    </location>
</feature>
<dbReference type="Pfam" id="PF00397">
    <property type="entry name" value="WW"/>
    <property type="match status" value="1"/>
</dbReference>
<feature type="domain" description="WW" evidence="3">
    <location>
        <begin position="735"/>
        <end position="768"/>
    </location>
</feature>
<feature type="region of interest" description="Disordered" evidence="2">
    <location>
        <begin position="720"/>
        <end position="800"/>
    </location>
</feature>
<feature type="region of interest" description="Disordered" evidence="2">
    <location>
        <begin position="1121"/>
        <end position="1171"/>
    </location>
</feature>
<reference evidence="4 5" key="1">
    <citation type="journal article" date="2006" name="Science">
        <title>Phytophthora genome sequences uncover evolutionary origins and mechanisms of pathogenesis.</title>
        <authorList>
            <person name="Tyler B.M."/>
            <person name="Tripathy S."/>
            <person name="Zhang X."/>
            <person name="Dehal P."/>
            <person name="Jiang R.H."/>
            <person name="Aerts A."/>
            <person name="Arredondo F.D."/>
            <person name="Baxter L."/>
            <person name="Bensasson D."/>
            <person name="Beynon J.L."/>
            <person name="Chapman J."/>
            <person name="Damasceno C.M."/>
            <person name="Dorrance A.E."/>
            <person name="Dou D."/>
            <person name="Dickerman A.W."/>
            <person name="Dubchak I.L."/>
            <person name="Garbelotto M."/>
            <person name="Gijzen M."/>
            <person name="Gordon S.G."/>
            <person name="Govers F."/>
            <person name="Grunwald N.J."/>
            <person name="Huang W."/>
            <person name="Ivors K.L."/>
            <person name="Jones R.W."/>
            <person name="Kamoun S."/>
            <person name="Krampis K."/>
            <person name="Lamour K.H."/>
            <person name="Lee M.K."/>
            <person name="McDonald W.H."/>
            <person name="Medina M."/>
            <person name="Meijer H.J."/>
            <person name="Nordberg E.K."/>
            <person name="Maclean D.J."/>
            <person name="Ospina-Giraldo M.D."/>
            <person name="Morris P.F."/>
            <person name="Phuntumart V."/>
            <person name="Putnam N.H."/>
            <person name="Rash S."/>
            <person name="Rose J.K."/>
            <person name="Sakihama Y."/>
            <person name="Salamov A.A."/>
            <person name="Savidor A."/>
            <person name="Scheuring C.F."/>
            <person name="Smith B.M."/>
            <person name="Sobral B.W."/>
            <person name="Terry A."/>
            <person name="Torto-Alalibo T.A."/>
            <person name="Win J."/>
            <person name="Xu Z."/>
            <person name="Zhang H."/>
            <person name="Grigoriev I.V."/>
            <person name="Rokhsar D.S."/>
            <person name="Boore J.L."/>
        </authorList>
    </citation>
    <scope>NUCLEOTIDE SEQUENCE [LARGE SCALE GENOMIC DNA]</scope>
    <source>
        <strain evidence="4 5">P6497</strain>
    </source>
</reference>
<organism evidence="4 5">
    <name type="scientific">Phytophthora sojae (strain P6497)</name>
    <name type="common">Soybean stem and root rot agent</name>
    <name type="synonym">Phytophthora megasperma f. sp. glycines</name>
    <dbReference type="NCBI Taxonomy" id="1094619"/>
    <lineage>
        <taxon>Eukaryota</taxon>
        <taxon>Sar</taxon>
        <taxon>Stramenopiles</taxon>
        <taxon>Oomycota</taxon>
        <taxon>Peronosporomycetes</taxon>
        <taxon>Peronosporales</taxon>
        <taxon>Peronosporaceae</taxon>
        <taxon>Phytophthora</taxon>
    </lineage>
</organism>
<evidence type="ECO:0000313" key="4">
    <source>
        <dbReference type="EMBL" id="EGZ07432.1"/>
    </source>
</evidence>
<dbReference type="InParanoid" id="G5AA03"/>
<dbReference type="InterPro" id="IPR001202">
    <property type="entry name" value="WW_dom"/>
</dbReference>
<proteinExistence type="predicted"/>
<protein>
    <recommendedName>
        <fullName evidence="3">WW domain-containing protein</fullName>
    </recommendedName>
</protein>
<evidence type="ECO:0000259" key="3">
    <source>
        <dbReference type="PROSITE" id="PS50020"/>
    </source>
</evidence>
<name>G5AA03_PHYSP</name>
<dbReference type="SMART" id="SM00015">
    <property type="entry name" value="IQ"/>
    <property type="match status" value="11"/>
</dbReference>
<feature type="compositionally biased region" description="Acidic residues" evidence="2">
    <location>
        <begin position="729"/>
        <end position="740"/>
    </location>
</feature>
<dbReference type="CDD" id="cd19757">
    <property type="entry name" value="Bbox1"/>
    <property type="match status" value="1"/>
</dbReference>
<dbReference type="AlphaFoldDB" id="G5AA03"/>
<dbReference type="PROSITE" id="PS50096">
    <property type="entry name" value="IQ"/>
    <property type="match status" value="5"/>
</dbReference>
<keyword evidence="5" id="KW-1185">Reference proteome</keyword>
<dbReference type="InterPro" id="IPR036020">
    <property type="entry name" value="WW_dom_sf"/>
</dbReference>
<gene>
    <name evidence="4" type="ORF">PHYSODRAFT_319292</name>
</gene>
<dbReference type="Gene3D" id="1.20.5.190">
    <property type="match status" value="2"/>
</dbReference>
<dbReference type="KEGG" id="psoj:PHYSODRAFT_319292"/>
<dbReference type="PROSITE" id="PS01159">
    <property type="entry name" value="WW_DOMAIN_1"/>
    <property type="match status" value="1"/>
</dbReference>
<dbReference type="SMART" id="SM00456">
    <property type="entry name" value="WW"/>
    <property type="match status" value="2"/>
</dbReference>
<sequence length="1171" mass="136448">MDKYSQQMKELADEEQRLEESVMARIAEQKARLPLTFLFERNLMRRSDAQQDGLRIVTAIFAKLQHRMLFNSYTRWKEYVSDARREDKKREALRLAQQRAVALLERVSSDAYVGTLAQGFQRWRTVARAIIEQERHQAARVIQNAVRAPRSRLHLEALRQAAQALDRRRNQAIQSLLRFERYGTNMRWSTLRIGFDFAKQNRAARSIQLFLRRVALRRWITRRVRRREGAVRIQTQWRAYVARQQVAHRRAERAIRLALENKAATQMQRWFLATLHPKFRERKRLIEEARARAAAEELARIHWKAAIAVQCVLRGLIARKIYAFKLRAHQMEQAAIYLQRFYRRRRGLYALGLRFAERQERIAQCRLQAAIVLQCAHRCFCARLKRLLLATEKENRRQGATTIQRHIRGRMARNRYRSTRHAVLVIQCSIRCALARRRRIRRYEAVLELQTWIKGVYSCRAARQILNKLRVEAKRREASVVLIQKLVRQHEAQTTARLFREALNIVKAEQRRYFGSESGGVQSGVGWVTHQASSELLTYVTQRFLEDSSCFTTKELRWLRIQVQAGHERLAREDHAAVYLQRRYRGYATRMAYWVHRMQLDELRRLKEKKAIIIQSYARRWLAKHYVRRLLEQRRLAELKEAYIRERKRKEEERLWKENYDREQMELCVKRAQEAANQLREARREADLARVKAEAAEYRAKELAAEREIELLLKTPVTKKTGDKNDEEKKDDEDADEEDPWMQLNDDYGNVYYYNESTGESSWDPPPPRKKKTKVSPEDEEADPEDAKAQEEEKPKEIDPLEEVLREGKCIKCQQAQSTKRCLDCEDTKRAFYCRSCFKQHTSSSTEENSTAIKHDFEVVPEAAVVPARCESGVECVTDEDSPPTNSNNQEPVEKGLAAYYCYECTPPPRLDSSSESTNTLTGAVAGDSEPTPSGCFYCESCFAHDHETAKKLRHVEKALRFRRGALLCCDCGHSLAVRQCDTCGGDKFCEACFISTHAGSKRRTMKHIWTELDVLRDLLVHETDTYCVECDVRASSRLCNLCGDGFCDGCFEKTHVKGAKRRHTWLPWSVAAQHGDWIEINDDKATIYFNVETKESTNEKPSVLLSGEERHRLQLAEREQLQPKPRQSRPSVAFSADSLVVSPHNEISPPRSDNGSLKSSPIGYALKSSQ</sequence>
<dbReference type="InterPro" id="IPR000048">
    <property type="entry name" value="IQ_motif_EF-hand-BS"/>
</dbReference>
<dbReference type="EMBL" id="JH159162">
    <property type="protein sequence ID" value="EGZ07432.1"/>
    <property type="molecule type" value="Genomic_DNA"/>
</dbReference>
<accession>G5AA03</accession>
<dbReference type="Gene3D" id="2.20.70.10">
    <property type="match status" value="1"/>
</dbReference>
<dbReference type="GeneID" id="20644307"/>
<evidence type="ECO:0000313" key="5">
    <source>
        <dbReference type="Proteomes" id="UP000002640"/>
    </source>
</evidence>
<dbReference type="SUPFAM" id="SSF51045">
    <property type="entry name" value="WW domain"/>
    <property type="match status" value="1"/>
</dbReference>
<dbReference type="CDD" id="cd00201">
    <property type="entry name" value="WW"/>
    <property type="match status" value="1"/>
</dbReference>
<keyword evidence="1" id="KW-0175">Coiled coil</keyword>
<dbReference type="Proteomes" id="UP000002640">
    <property type="component" value="Unassembled WGS sequence"/>
</dbReference>
<evidence type="ECO:0000256" key="2">
    <source>
        <dbReference type="SAM" id="MobiDB-lite"/>
    </source>
</evidence>
<dbReference type="OMA" id="YSCRAAR"/>
<feature type="compositionally biased region" description="Basic and acidic residues" evidence="2">
    <location>
        <begin position="785"/>
        <end position="800"/>
    </location>
</feature>
<dbReference type="RefSeq" id="XP_009536998.1">
    <property type="nucleotide sequence ID" value="XM_009538703.1"/>
</dbReference>